<keyword evidence="1" id="KW-0175">Coiled coil</keyword>
<dbReference type="EMBL" id="FZOJ01000018">
    <property type="protein sequence ID" value="SNS71966.1"/>
    <property type="molecule type" value="Genomic_DNA"/>
</dbReference>
<keyword evidence="2" id="KW-1133">Transmembrane helix</keyword>
<feature type="transmembrane region" description="Helical" evidence="2">
    <location>
        <begin position="24"/>
        <end position="43"/>
    </location>
</feature>
<gene>
    <name evidence="3" type="ORF">SAMN05446037_101866</name>
</gene>
<dbReference type="Proteomes" id="UP000198304">
    <property type="component" value="Unassembled WGS sequence"/>
</dbReference>
<evidence type="ECO:0000313" key="4">
    <source>
        <dbReference type="Proteomes" id="UP000198304"/>
    </source>
</evidence>
<keyword evidence="2" id="KW-0472">Membrane</keyword>
<dbReference type="AlphaFoldDB" id="A0A239GRW7"/>
<reference evidence="3 4" key="1">
    <citation type="submission" date="2017-06" db="EMBL/GenBank/DDBJ databases">
        <authorList>
            <person name="Kim H.J."/>
            <person name="Triplett B.A."/>
        </authorList>
    </citation>
    <scope>NUCLEOTIDE SEQUENCE [LARGE SCALE GENOMIC DNA]</scope>
    <source>
        <strain evidence="3 4">SCA</strain>
    </source>
</reference>
<sequence>MAETLGDIINFVTKGEKMEKKQNSNIITIVAILVVFILIIRNISLGNQLQSIQENVKELQYEIEGVSKQLNTVIEMNRIIVDSQYKVEQVEENGKILGKVTVEITSNKLESYTDLQLLYRTVYDYTKIKNYDYSNEDWKHIEVHNNNGSYSADFIVPFSCNYELKVAFKDDNKINYEQLPDLDLYTKAENTFMKGINIYDVKKSKLEFDVQIAKFKSSTNVKLLSAICNVYYGEDIVKVIDVLKENEVSGRKKPKKQLEHLDGDYWFTIEEIDFSSIDEFDKTKIGIEVVLEDSLSNTYKQIRGVD</sequence>
<protein>
    <submittedName>
        <fullName evidence="3">Uncharacterized protein</fullName>
    </submittedName>
</protein>
<evidence type="ECO:0000256" key="2">
    <source>
        <dbReference type="SAM" id="Phobius"/>
    </source>
</evidence>
<keyword evidence="2" id="KW-0812">Transmembrane</keyword>
<name>A0A239GRW7_9FIRM</name>
<evidence type="ECO:0000313" key="3">
    <source>
        <dbReference type="EMBL" id="SNS71966.1"/>
    </source>
</evidence>
<proteinExistence type="predicted"/>
<organism evidence="3 4">
    <name type="scientific">Anaerovirgula multivorans</name>
    <dbReference type="NCBI Taxonomy" id="312168"/>
    <lineage>
        <taxon>Bacteria</taxon>
        <taxon>Bacillati</taxon>
        <taxon>Bacillota</taxon>
        <taxon>Clostridia</taxon>
        <taxon>Peptostreptococcales</taxon>
        <taxon>Natronincolaceae</taxon>
        <taxon>Anaerovirgula</taxon>
    </lineage>
</organism>
<evidence type="ECO:0000256" key="1">
    <source>
        <dbReference type="SAM" id="Coils"/>
    </source>
</evidence>
<feature type="coiled-coil region" evidence="1">
    <location>
        <begin position="42"/>
        <end position="69"/>
    </location>
</feature>
<keyword evidence="4" id="KW-1185">Reference proteome</keyword>
<accession>A0A239GRW7</accession>
<dbReference type="RefSeq" id="WP_089283952.1">
    <property type="nucleotide sequence ID" value="NZ_FZOJ01000018.1"/>
</dbReference>